<dbReference type="RefSeq" id="WP_344929229.1">
    <property type="nucleotide sequence ID" value="NZ_BAABCW010000015.1"/>
</dbReference>
<dbReference type="InterPro" id="IPR051531">
    <property type="entry name" value="N-acetyltransferase"/>
</dbReference>
<dbReference type="Gene3D" id="3.40.630.30">
    <property type="match status" value="1"/>
</dbReference>
<evidence type="ECO:0000313" key="3">
    <source>
        <dbReference type="Proteomes" id="UP001500459"/>
    </source>
</evidence>
<organism evidence="2 3">
    <name type="scientific">Aquimarina addita</name>
    <dbReference type="NCBI Taxonomy" id="870485"/>
    <lineage>
        <taxon>Bacteria</taxon>
        <taxon>Pseudomonadati</taxon>
        <taxon>Bacteroidota</taxon>
        <taxon>Flavobacteriia</taxon>
        <taxon>Flavobacteriales</taxon>
        <taxon>Flavobacteriaceae</taxon>
        <taxon>Aquimarina</taxon>
    </lineage>
</organism>
<dbReference type="EMBL" id="BAABCW010000015">
    <property type="protein sequence ID" value="GAA3515992.1"/>
    <property type="molecule type" value="Genomic_DNA"/>
</dbReference>
<dbReference type="Proteomes" id="UP001500459">
    <property type="component" value="Unassembled WGS sequence"/>
</dbReference>
<comment type="caution">
    <text evidence="2">The sequence shown here is derived from an EMBL/GenBank/DDBJ whole genome shotgun (WGS) entry which is preliminary data.</text>
</comment>
<evidence type="ECO:0000313" key="2">
    <source>
        <dbReference type="EMBL" id="GAA3515992.1"/>
    </source>
</evidence>
<reference evidence="3" key="1">
    <citation type="journal article" date="2019" name="Int. J. Syst. Evol. Microbiol.">
        <title>The Global Catalogue of Microorganisms (GCM) 10K type strain sequencing project: providing services to taxonomists for standard genome sequencing and annotation.</title>
        <authorList>
            <consortium name="The Broad Institute Genomics Platform"/>
            <consortium name="The Broad Institute Genome Sequencing Center for Infectious Disease"/>
            <person name="Wu L."/>
            <person name="Ma J."/>
        </authorList>
    </citation>
    <scope>NUCLEOTIDE SEQUENCE [LARGE SCALE GENOMIC DNA]</scope>
    <source>
        <strain evidence="3">JCM 17106</strain>
    </source>
</reference>
<gene>
    <name evidence="2" type="ORF">GCM10022393_32480</name>
</gene>
<protein>
    <submittedName>
        <fullName evidence="2">GNAT family N-acetyltransferase</fullName>
    </submittedName>
</protein>
<dbReference type="PANTHER" id="PTHR43792:SF1">
    <property type="entry name" value="N-ACETYLTRANSFERASE DOMAIN-CONTAINING PROTEIN"/>
    <property type="match status" value="1"/>
</dbReference>
<dbReference type="InterPro" id="IPR016181">
    <property type="entry name" value="Acyl_CoA_acyltransferase"/>
</dbReference>
<dbReference type="InterPro" id="IPR000182">
    <property type="entry name" value="GNAT_dom"/>
</dbReference>
<keyword evidence="3" id="KW-1185">Reference proteome</keyword>
<sequence length="186" mass="21778">MVVNSYLFTSQRLGFRNWAIDDLNEFSKINNDDDVMEFFPFKPSREESKAFILRMQKHYEAKKFCYFAVDHLKTKKFIGFIGLCSQSYITELSPFVDIGWRLKKSIWNRGFATEGARACLDYGFNKIGLQTIYSVASEINVKSELIMKKIGMHKIKNFKHPKLNTYPALESCVFYKISNPDTTQYR</sequence>
<proteinExistence type="predicted"/>
<evidence type="ECO:0000259" key="1">
    <source>
        <dbReference type="Pfam" id="PF13302"/>
    </source>
</evidence>
<accession>A0ABP6UP23</accession>
<dbReference type="PANTHER" id="PTHR43792">
    <property type="entry name" value="GNAT FAMILY, PUTATIVE (AFU_ORTHOLOGUE AFUA_3G00765)-RELATED-RELATED"/>
    <property type="match status" value="1"/>
</dbReference>
<dbReference type="SUPFAM" id="SSF55729">
    <property type="entry name" value="Acyl-CoA N-acyltransferases (Nat)"/>
    <property type="match status" value="1"/>
</dbReference>
<feature type="domain" description="N-acetyltransferase" evidence="1">
    <location>
        <begin position="12"/>
        <end position="153"/>
    </location>
</feature>
<dbReference type="Pfam" id="PF13302">
    <property type="entry name" value="Acetyltransf_3"/>
    <property type="match status" value="1"/>
</dbReference>
<name>A0ABP6UP23_9FLAO</name>